<feature type="transmembrane region" description="Helical" evidence="1">
    <location>
        <begin position="28"/>
        <end position="50"/>
    </location>
</feature>
<protein>
    <submittedName>
        <fullName evidence="2">Uncharacterized protein</fullName>
    </submittedName>
</protein>
<organism evidence="2 3">
    <name type="scientific">Ammonicoccus fulvus</name>
    <dbReference type="NCBI Taxonomy" id="3138240"/>
    <lineage>
        <taxon>Bacteria</taxon>
        <taxon>Bacillati</taxon>
        <taxon>Actinomycetota</taxon>
        <taxon>Actinomycetes</taxon>
        <taxon>Propionibacteriales</taxon>
        <taxon>Propionibacteriaceae</taxon>
        <taxon>Ammonicoccus</taxon>
    </lineage>
</organism>
<proteinExistence type="predicted"/>
<keyword evidence="1" id="KW-1133">Transmembrane helix</keyword>
<accession>A0ABZ3FS50</accession>
<dbReference type="RefSeq" id="WP_425310340.1">
    <property type="nucleotide sequence ID" value="NZ_CP154795.1"/>
</dbReference>
<evidence type="ECO:0000313" key="3">
    <source>
        <dbReference type="Proteomes" id="UP001442841"/>
    </source>
</evidence>
<reference evidence="2 3" key="1">
    <citation type="submission" date="2024-04" db="EMBL/GenBank/DDBJ databases">
        <title>Isolation of an actinomycete strain from pig manure.</title>
        <authorList>
            <person name="Gong T."/>
            <person name="Yu Z."/>
            <person name="An M."/>
            <person name="Wei C."/>
            <person name="Yang W."/>
            <person name="Liu L."/>
        </authorList>
    </citation>
    <scope>NUCLEOTIDE SEQUENCE [LARGE SCALE GENOMIC DNA]</scope>
    <source>
        <strain evidence="2 3">ZF39</strain>
    </source>
</reference>
<evidence type="ECO:0000313" key="2">
    <source>
        <dbReference type="EMBL" id="XAN08908.1"/>
    </source>
</evidence>
<keyword evidence="1" id="KW-0472">Membrane</keyword>
<keyword evidence="1" id="KW-0812">Transmembrane</keyword>
<evidence type="ECO:0000256" key="1">
    <source>
        <dbReference type="SAM" id="Phobius"/>
    </source>
</evidence>
<dbReference type="Proteomes" id="UP001442841">
    <property type="component" value="Chromosome"/>
</dbReference>
<sequence>MNNEPDFEELAAEWAPGTHRVRRSRAGLWIALGIGLLTVAVVAVMAVVWLSRPKDPGPGERAVAYLNAVAAADASAAVDLAAAKPTGPQISDEALATSMQTHPLTDITLVEVTSMTTTQADVVVDYRRGGVPVRATIGMVPDGEGNWLVRRPTATVRIAPSPQMISPTLNGIPLESATYAYTVELFPGAHTLSAQSGWLEFPEPILVDAPGAVAMVAPVARVTEAYAPKLRSVLDQRIKTCVAARELAPKGCPWARKAADGQPIVRGSARYELLNAPLADFTAPAPGPIEAHARGDLDLRLRLTAAARSGGQVSEDFTVKARYATDLLTEDLQVIWEND</sequence>
<gene>
    <name evidence="2" type="ORF">AADG42_16865</name>
</gene>
<dbReference type="EMBL" id="CP154795">
    <property type="protein sequence ID" value="XAN08908.1"/>
    <property type="molecule type" value="Genomic_DNA"/>
</dbReference>
<keyword evidence="3" id="KW-1185">Reference proteome</keyword>
<name>A0ABZ3FS50_9ACTN</name>